<protein>
    <submittedName>
        <fullName evidence="2">Uncharacterized protein</fullName>
    </submittedName>
</protein>
<feature type="region of interest" description="Disordered" evidence="1">
    <location>
        <begin position="70"/>
        <end position="90"/>
    </location>
</feature>
<gene>
    <name evidence="2" type="ORF">K466DRAFT_401430</name>
</gene>
<reference evidence="2 3" key="1">
    <citation type="journal article" date="2019" name="Nat. Ecol. Evol.">
        <title>Megaphylogeny resolves global patterns of mushroom evolution.</title>
        <authorList>
            <person name="Varga T."/>
            <person name="Krizsan K."/>
            <person name="Foldi C."/>
            <person name="Dima B."/>
            <person name="Sanchez-Garcia M."/>
            <person name="Sanchez-Ramirez S."/>
            <person name="Szollosi G.J."/>
            <person name="Szarkandi J.G."/>
            <person name="Papp V."/>
            <person name="Albert L."/>
            <person name="Andreopoulos W."/>
            <person name="Angelini C."/>
            <person name="Antonin V."/>
            <person name="Barry K.W."/>
            <person name="Bougher N.L."/>
            <person name="Buchanan P."/>
            <person name="Buyck B."/>
            <person name="Bense V."/>
            <person name="Catcheside P."/>
            <person name="Chovatia M."/>
            <person name="Cooper J."/>
            <person name="Damon W."/>
            <person name="Desjardin D."/>
            <person name="Finy P."/>
            <person name="Geml J."/>
            <person name="Haridas S."/>
            <person name="Hughes K."/>
            <person name="Justo A."/>
            <person name="Karasinski D."/>
            <person name="Kautmanova I."/>
            <person name="Kiss B."/>
            <person name="Kocsube S."/>
            <person name="Kotiranta H."/>
            <person name="LaButti K.M."/>
            <person name="Lechner B.E."/>
            <person name="Liimatainen K."/>
            <person name="Lipzen A."/>
            <person name="Lukacs Z."/>
            <person name="Mihaltcheva S."/>
            <person name="Morgado L.N."/>
            <person name="Niskanen T."/>
            <person name="Noordeloos M.E."/>
            <person name="Ohm R.A."/>
            <person name="Ortiz-Santana B."/>
            <person name="Ovrebo C."/>
            <person name="Racz N."/>
            <person name="Riley R."/>
            <person name="Savchenko A."/>
            <person name="Shiryaev A."/>
            <person name="Soop K."/>
            <person name="Spirin V."/>
            <person name="Szebenyi C."/>
            <person name="Tomsovsky M."/>
            <person name="Tulloss R.E."/>
            <person name="Uehling J."/>
            <person name="Grigoriev I.V."/>
            <person name="Vagvolgyi C."/>
            <person name="Papp T."/>
            <person name="Martin F.M."/>
            <person name="Miettinen O."/>
            <person name="Hibbett D.S."/>
            <person name="Nagy L.G."/>
        </authorList>
    </citation>
    <scope>NUCLEOTIDE SEQUENCE [LARGE SCALE GENOMIC DNA]</scope>
    <source>
        <strain evidence="2 3">HHB13444</strain>
    </source>
</reference>
<accession>A0A5C3NRI3</accession>
<keyword evidence="3" id="KW-1185">Reference proteome</keyword>
<dbReference type="Proteomes" id="UP000308197">
    <property type="component" value="Unassembled WGS sequence"/>
</dbReference>
<evidence type="ECO:0000313" key="2">
    <source>
        <dbReference type="EMBL" id="TFK79994.1"/>
    </source>
</evidence>
<dbReference type="AlphaFoldDB" id="A0A5C3NRI3"/>
<dbReference type="EMBL" id="ML211872">
    <property type="protein sequence ID" value="TFK79994.1"/>
    <property type="molecule type" value="Genomic_DNA"/>
</dbReference>
<sequence>MRSGLRGRRRCSDAPCQCLSAPRGHHLCAQKYVESMRHGFASSRLTFRFQCYLLAPPSAMEHAYETPRFQSHHTHDDDNDTVDKLSSAARSSTRSTAYVREGSEFIANRPAYLIAAVVARAEQHVVNRWEWQNSSSVFRGALVEPQSVKVGTMKLGRRPTASSEGPQRHRFKDKDITTCVGELARTFAQRACSLRA</sequence>
<proteinExistence type="predicted"/>
<evidence type="ECO:0000256" key="1">
    <source>
        <dbReference type="SAM" id="MobiDB-lite"/>
    </source>
</evidence>
<organism evidence="2 3">
    <name type="scientific">Polyporus arcularius HHB13444</name>
    <dbReference type="NCBI Taxonomy" id="1314778"/>
    <lineage>
        <taxon>Eukaryota</taxon>
        <taxon>Fungi</taxon>
        <taxon>Dikarya</taxon>
        <taxon>Basidiomycota</taxon>
        <taxon>Agaricomycotina</taxon>
        <taxon>Agaricomycetes</taxon>
        <taxon>Polyporales</taxon>
        <taxon>Polyporaceae</taxon>
        <taxon>Polyporus</taxon>
    </lineage>
</organism>
<evidence type="ECO:0000313" key="3">
    <source>
        <dbReference type="Proteomes" id="UP000308197"/>
    </source>
</evidence>
<dbReference type="InParanoid" id="A0A5C3NRI3"/>
<name>A0A5C3NRI3_9APHY</name>